<proteinExistence type="predicted"/>
<feature type="transmembrane region" description="Helical" evidence="1">
    <location>
        <begin position="20"/>
        <end position="39"/>
    </location>
</feature>
<organism evidence="2 3">
    <name type="scientific">Pedobacter vanadiisoli</name>
    <dbReference type="NCBI Taxonomy" id="1761975"/>
    <lineage>
        <taxon>Bacteria</taxon>
        <taxon>Pseudomonadati</taxon>
        <taxon>Bacteroidota</taxon>
        <taxon>Sphingobacteriia</taxon>
        <taxon>Sphingobacteriales</taxon>
        <taxon>Sphingobacteriaceae</taxon>
        <taxon>Pedobacter</taxon>
    </lineage>
</organism>
<sequence length="100" mass="11109">MKSFELLLIKIGKKTTLVSFIGGTALFLGFCFSRASFLIDFGFTYLVTAILINLFVMLALIVSCFTYKSNRASSVSTIFLQLINIPIATMYFLIVITITS</sequence>
<accession>A0ABW5MDR3</accession>
<dbReference type="Proteomes" id="UP001597461">
    <property type="component" value="Unassembled WGS sequence"/>
</dbReference>
<comment type="caution">
    <text evidence="2">The sequence shown here is derived from an EMBL/GenBank/DDBJ whole genome shotgun (WGS) entry which is preliminary data.</text>
</comment>
<evidence type="ECO:0000313" key="2">
    <source>
        <dbReference type="EMBL" id="MFD2581309.1"/>
    </source>
</evidence>
<feature type="transmembrane region" description="Helical" evidence="1">
    <location>
        <begin position="79"/>
        <end position="98"/>
    </location>
</feature>
<evidence type="ECO:0008006" key="4">
    <source>
        <dbReference type="Google" id="ProtNLM"/>
    </source>
</evidence>
<keyword evidence="1" id="KW-1133">Transmembrane helix</keyword>
<keyword evidence="1" id="KW-0472">Membrane</keyword>
<keyword evidence="3" id="KW-1185">Reference proteome</keyword>
<feature type="transmembrane region" description="Helical" evidence="1">
    <location>
        <begin position="45"/>
        <end position="67"/>
    </location>
</feature>
<dbReference type="RefSeq" id="WP_379074388.1">
    <property type="nucleotide sequence ID" value="NZ_JBHULL010000003.1"/>
</dbReference>
<keyword evidence="1" id="KW-0812">Transmembrane</keyword>
<dbReference type="EMBL" id="JBHULL010000003">
    <property type="protein sequence ID" value="MFD2581309.1"/>
    <property type="molecule type" value="Genomic_DNA"/>
</dbReference>
<protein>
    <recommendedName>
        <fullName evidence="4">LIVCS family branched-chain amino acid:cation transporter</fullName>
    </recommendedName>
</protein>
<gene>
    <name evidence="2" type="ORF">ACFSR6_02330</name>
</gene>
<name>A0ABW5MDR3_9SPHI</name>
<evidence type="ECO:0000256" key="1">
    <source>
        <dbReference type="SAM" id="Phobius"/>
    </source>
</evidence>
<reference evidence="3" key="1">
    <citation type="journal article" date="2019" name="Int. J. Syst. Evol. Microbiol.">
        <title>The Global Catalogue of Microorganisms (GCM) 10K type strain sequencing project: providing services to taxonomists for standard genome sequencing and annotation.</title>
        <authorList>
            <consortium name="The Broad Institute Genomics Platform"/>
            <consortium name="The Broad Institute Genome Sequencing Center for Infectious Disease"/>
            <person name="Wu L."/>
            <person name="Ma J."/>
        </authorList>
    </citation>
    <scope>NUCLEOTIDE SEQUENCE [LARGE SCALE GENOMIC DNA]</scope>
    <source>
        <strain evidence="3">KCTC 42866</strain>
    </source>
</reference>
<evidence type="ECO:0000313" key="3">
    <source>
        <dbReference type="Proteomes" id="UP001597461"/>
    </source>
</evidence>